<dbReference type="Gene3D" id="3.40.50.720">
    <property type="entry name" value="NAD(P)-binding Rossmann-like Domain"/>
    <property type="match status" value="1"/>
</dbReference>
<evidence type="ECO:0000313" key="1">
    <source>
        <dbReference type="EMBL" id="MBK4734758.1"/>
    </source>
</evidence>
<evidence type="ECO:0000313" key="2">
    <source>
        <dbReference type="Proteomes" id="UP000622890"/>
    </source>
</evidence>
<dbReference type="RefSeq" id="WP_200591537.1">
    <property type="nucleotide sequence ID" value="NZ_JAEPBG010000003.1"/>
</dbReference>
<sequence length="229" mass="25639">MEADPFAMHTEVDTHTSLLLVGATGLVGRACLQLLTRHDTPETLRVLTRRPIAPSGEVRFEQCIEDFERLGEHPEWFKVDTVICALGTTMRRARTAAAFRRVDFDYPLHIANLARAHGARHFILVSAMGADAQSGNFYYRVKGELEEALLRLGYPALTIARPSLLLGKRNEWRWGEEIGKRIGPLLPPRWRPVPADAVARALVSAARSEEVGIRMLENAALRAEVERLP</sequence>
<dbReference type="InterPro" id="IPR036291">
    <property type="entry name" value="NAD(P)-bd_dom_sf"/>
</dbReference>
<dbReference type="InterPro" id="IPR014843">
    <property type="entry name" value="Him1/Fmp52"/>
</dbReference>
<dbReference type="EMBL" id="JAEPBG010000003">
    <property type="protein sequence ID" value="MBK4734758.1"/>
    <property type="molecule type" value="Genomic_DNA"/>
</dbReference>
<proteinExistence type="predicted"/>
<protein>
    <submittedName>
        <fullName evidence="1">NAD(P)H-binding protein</fullName>
    </submittedName>
</protein>
<dbReference type="AlphaFoldDB" id="A0A934W6T3"/>
<dbReference type="Pfam" id="PF08732">
    <property type="entry name" value="HIM1"/>
    <property type="match status" value="1"/>
</dbReference>
<comment type="caution">
    <text evidence="1">The sequence shown here is derived from an EMBL/GenBank/DDBJ whole genome shotgun (WGS) entry which is preliminary data.</text>
</comment>
<name>A0A934W6T3_9BURK</name>
<keyword evidence="2" id="KW-1185">Reference proteome</keyword>
<gene>
    <name evidence="1" type="ORF">JJB74_09095</name>
</gene>
<reference evidence="1" key="1">
    <citation type="submission" date="2021-01" db="EMBL/GenBank/DDBJ databases">
        <title>Genome sequence of strain Noviherbaspirillum sp. DKR-6.</title>
        <authorList>
            <person name="Chaudhary D.K."/>
        </authorList>
    </citation>
    <scope>NUCLEOTIDE SEQUENCE</scope>
    <source>
        <strain evidence="1">DKR-6</strain>
    </source>
</reference>
<dbReference type="SUPFAM" id="SSF51735">
    <property type="entry name" value="NAD(P)-binding Rossmann-fold domains"/>
    <property type="match status" value="1"/>
</dbReference>
<dbReference type="PANTHER" id="PTHR14097">
    <property type="entry name" value="OXIDOREDUCTASE HTATIP2"/>
    <property type="match status" value="1"/>
</dbReference>
<dbReference type="Proteomes" id="UP000622890">
    <property type="component" value="Unassembled WGS sequence"/>
</dbReference>
<organism evidence="1 2">
    <name type="scientific">Noviherbaspirillum pedocola</name>
    <dbReference type="NCBI Taxonomy" id="2801341"/>
    <lineage>
        <taxon>Bacteria</taxon>
        <taxon>Pseudomonadati</taxon>
        <taxon>Pseudomonadota</taxon>
        <taxon>Betaproteobacteria</taxon>
        <taxon>Burkholderiales</taxon>
        <taxon>Oxalobacteraceae</taxon>
        <taxon>Noviherbaspirillum</taxon>
    </lineage>
</organism>
<accession>A0A934W6T3</accession>
<dbReference type="PANTHER" id="PTHR14097:SF7">
    <property type="entry name" value="OXIDOREDUCTASE HTATIP2"/>
    <property type="match status" value="1"/>
</dbReference>